<evidence type="ECO:0000313" key="4">
    <source>
        <dbReference type="Proteomes" id="UP000295620"/>
    </source>
</evidence>
<protein>
    <submittedName>
        <fullName evidence="3">Aryl-alcohol dehydrogenase-like predicted oxidoreductase</fullName>
    </submittedName>
</protein>
<dbReference type="InterPro" id="IPR036812">
    <property type="entry name" value="NAD(P)_OxRdtase_dom_sf"/>
</dbReference>
<dbReference type="PANTHER" id="PTHR43364:SF4">
    <property type="entry name" value="NAD(P)-LINKED OXIDOREDUCTASE SUPERFAMILY PROTEIN"/>
    <property type="match status" value="1"/>
</dbReference>
<evidence type="ECO:0000259" key="2">
    <source>
        <dbReference type="Pfam" id="PF00248"/>
    </source>
</evidence>
<dbReference type="InterPro" id="IPR050523">
    <property type="entry name" value="AKR_Detox_Biosynth"/>
</dbReference>
<dbReference type="EMBL" id="SNYC01000005">
    <property type="protein sequence ID" value="TDQ08304.1"/>
    <property type="molecule type" value="Genomic_DNA"/>
</dbReference>
<feature type="domain" description="NADP-dependent oxidoreductase" evidence="2">
    <location>
        <begin position="16"/>
        <end position="304"/>
    </location>
</feature>
<dbReference type="Gene3D" id="3.20.20.100">
    <property type="entry name" value="NADP-dependent oxidoreductase domain"/>
    <property type="match status" value="1"/>
</dbReference>
<reference evidence="3 4" key="1">
    <citation type="submission" date="2019-03" db="EMBL/GenBank/DDBJ databases">
        <title>Genomic Encyclopedia of Archaeal and Bacterial Type Strains, Phase II (KMG-II): from individual species to whole genera.</title>
        <authorList>
            <person name="Goeker M."/>
        </authorList>
    </citation>
    <scope>NUCLEOTIDE SEQUENCE [LARGE SCALE GENOMIC DNA]</scope>
    <source>
        <strain evidence="3 4">DSM 19035</strain>
    </source>
</reference>
<keyword evidence="4" id="KW-1185">Reference proteome</keyword>
<dbReference type="Proteomes" id="UP000295620">
    <property type="component" value="Unassembled WGS sequence"/>
</dbReference>
<evidence type="ECO:0000256" key="1">
    <source>
        <dbReference type="ARBA" id="ARBA00023002"/>
    </source>
</evidence>
<dbReference type="GO" id="GO:0016491">
    <property type="term" value="F:oxidoreductase activity"/>
    <property type="evidence" value="ECO:0007669"/>
    <property type="project" value="UniProtKB-KW"/>
</dbReference>
<organism evidence="3 4">
    <name type="scientific">Pedobacter metabolipauper</name>
    <dbReference type="NCBI Taxonomy" id="425513"/>
    <lineage>
        <taxon>Bacteria</taxon>
        <taxon>Pseudomonadati</taxon>
        <taxon>Bacteroidota</taxon>
        <taxon>Sphingobacteriia</taxon>
        <taxon>Sphingobacteriales</taxon>
        <taxon>Sphingobacteriaceae</taxon>
        <taxon>Pedobacter</taxon>
    </lineage>
</organism>
<gene>
    <name evidence="3" type="ORF">ATK78_2813</name>
</gene>
<dbReference type="Pfam" id="PF00248">
    <property type="entry name" value="Aldo_ket_red"/>
    <property type="match status" value="1"/>
</dbReference>
<dbReference type="GO" id="GO:0005829">
    <property type="term" value="C:cytosol"/>
    <property type="evidence" value="ECO:0007669"/>
    <property type="project" value="TreeGrafter"/>
</dbReference>
<dbReference type="InterPro" id="IPR020471">
    <property type="entry name" value="AKR"/>
</dbReference>
<sequence length="323" mass="35535">MKNKLFGTYTGLPASELILGAANFGSRRGYGADQKDIEKILTTYAGAGGNFIDVADQYQLGEAEEVVGKFLETQRHNFIICTKYTRSAENNPSSVNSGNHRKAMRQGVEASLKRLKTDYIDIFMPHYDDGLTPIDEIVRGLEDLVKSGKVLYTGLANFPAWKVAAIASVLPLTAVQMEYNLVQRTADRELMAVSDHFGLGRMLYSPLAGGLLTAKYRTGASGRLNAGSTHEYVEDARTKSTIDELELIAIELNATTGQIAFAWTMTKNAFPIIGARKPVHLEESLQALEVILSPDHLQRLESVSAIEMGYPHDLLKSVQHKLD</sequence>
<name>A0A4V3D0Y5_9SPHI</name>
<dbReference type="InterPro" id="IPR023210">
    <property type="entry name" value="NADP_OxRdtase_dom"/>
</dbReference>
<evidence type="ECO:0000313" key="3">
    <source>
        <dbReference type="EMBL" id="TDQ08304.1"/>
    </source>
</evidence>
<dbReference type="RefSeq" id="WP_133576689.1">
    <property type="nucleotide sequence ID" value="NZ_SNYC01000005.1"/>
</dbReference>
<dbReference type="AlphaFoldDB" id="A0A4V3D0Y5"/>
<accession>A0A4V3D0Y5</accession>
<comment type="caution">
    <text evidence="3">The sequence shown here is derived from an EMBL/GenBank/DDBJ whole genome shotgun (WGS) entry which is preliminary data.</text>
</comment>
<proteinExistence type="predicted"/>
<dbReference type="OrthoDB" id="9773828at2"/>
<dbReference type="PANTHER" id="PTHR43364">
    <property type="entry name" value="NADH-SPECIFIC METHYLGLYOXAL REDUCTASE-RELATED"/>
    <property type="match status" value="1"/>
</dbReference>
<dbReference type="PRINTS" id="PR00069">
    <property type="entry name" value="ALDKETRDTASE"/>
</dbReference>
<keyword evidence="1" id="KW-0560">Oxidoreductase</keyword>
<dbReference type="SUPFAM" id="SSF51430">
    <property type="entry name" value="NAD(P)-linked oxidoreductase"/>
    <property type="match status" value="1"/>
</dbReference>